<reference evidence="1 2" key="1">
    <citation type="journal article" date="2016" name="Nat. Commun.">
        <title>Thousands of microbial genomes shed light on interconnected biogeochemical processes in an aquifer system.</title>
        <authorList>
            <person name="Anantharaman K."/>
            <person name="Brown C.T."/>
            <person name="Hug L.A."/>
            <person name="Sharon I."/>
            <person name="Castelle C.J."/>
            <person name="Probst A.J."/>
            <person name="Thomas B.C."/>
            <person name="Singh A."/>
            <person name="Wilkins M.J."/>
            <person name="Karaoz U."/>
            <person name="Brodie E.L."/>
            <person name="Williams K.H."/>
            <person name="Hubbard S.S."/>
            <person name="Banfield J.F."/>
        </authorList>
    </citation>
    <scope>NUCLEOTIDE SEQUENCE [LARGE SCALE GENOMIC DNA]</scope>
</reference>
<evidence type="ECO:0000313" key="1">
    <source>
        <dbReference type="EMBL" id="OHA75806.1"/>
    </source>
</evidence>
<gene>
    <name evidence="1" type="ORF">A3J30_02740</name>
</gene>
<dbReference type="EMBL" id="MHUL01000051">
    <property type="protein sequence ID" value="OHA75806.1"/>
    <property type="molecule type" value="Genomic_DNA"/>
</dbReference>
<dbReference type="Proteomes" id="UP000178222">
    <property type="component" value="Unassembled WGS sequence"/>
</dbReference>
<proteinExistence type="predicted"/>
<sequence>MKFVVLLLSLAAVIGFAIFVLNSQSDQNPAEGGMRLPSAQEPRGLEITERLARNILASLSAQAGVRGSGFDDSTTTYAAGNLGDERTPVLIIGATEPLTDFSGRQNKATIVVVRVLNEAGEYEEIGRVQYEELLRSAPELNELQDLTGDGTQELFMSLGYGGASNAAYGFFRVDMQEKKLEWVQLRDQADQMRNAEFLMGGTVTHTETVQVLDLNLDGKKEIVELFTQIWEPSGQENDIPSKQTGETWCLARAYRWSGSFFDFDRALSEQFLVNLGPDCAM</sequence>
<evidence type="ECO:0000313" key="2">
    <source>
        <dbReference type="Proteomes" id="UP000178222"/>
    </source>
</evidence>
<accession>A0A1G2RSI2</accession>
<comment type="caution">
    <text evidence="1">The sequence shown here is derived from an EMBL/GenBank/DDBJ whole genome shotgun (WGS) entry which is preliminary data.</text>
</comment>
<organism evidence="1 2">
    <name type="scientific">Candidatus Wildermuthbacteria bacterium RIFCSPLOWO2_02_FULL_47_9c</name>
    <dbReference type="NCBI Taxonomy" id="1802466"/>
    <lineage>
        <taxon>Bacteria</taxon>
        <taxon>Candidatus Wildermuthiibacteriota</taxon>
    </lineage>
</organism>
<protein>
    <submittedName>
        <fullName evidence="1">Uncharacterized protein</fullName>
    </submittedName>
</protein>
<name>A0A1G2RSI2_9BACT</name>
<dbReference type="AlphaFoldDB" id="A0A1G2RSI2"/>